<dbReference type="PANTHER" id="PTHR42932:SF1">
    <property type="entry name" value="GENERAL STRESS PROTEIN 20U"/>
    <property type="match status" value="1"/>
</dbReference>
<sequence>MATQNSMQQLNVIGLDQAGAETLAGKLNQLLANYQIFYMNVRGFHWNIRGERFFELHVKFEETYSDLLLKIDEIAERVLTLGQQPHHTYSKYLDNSAIKEAANVHEGRACVEHILHGYQTVIRLQREILSAANEIDDEGTASLMGDYITAQEKTAWMLTSYLK</sequence>
<dbReference type="CDD" id="cd01043">
    <property type="entry name" value="DPS"/>
    <property type="match status" value="1"/>
</dbReference>
<evidence type="ECO:0000313" key="4">
    <source>
        <dbReference type="EMBL" id="RAJ98340.1"/>
    </source>
</evidence>
<evidence type="ECO:0000256" key="2">
    <source>
        <dbReference type="RuleBase" id="RU003875"/>
    </source>
</evidence>
<keyword evidence="4" id="KW-0238">DNA-binding</keyword>
<dbReference type="PIRSF" id="PIRSF005900">
    <property type="entry name" value="Dps"/>
    <property type="match status" value="1"/>
</dbReference>
<comment type="similarity">
    <text evidence="1 2">Belongs to the Dps family.</text>
</comment>
<dbReference type="GO" id="GO:0003677">
    <property type="term" value="F:DNA binding"/>
    <property type="evidence" value="ECO:0007669"/>
    <property type="project" value="UniProtKB-KW"/>
</dbReference>
<dbReference type="PRINTS" id="PR01346">
    <property type="entry name" value="HELNAPAPROT"/>
</dbReference>
<dbReference type="EMBL" id="QLMD01000005">
    <property type="protein sequence ID" value="RAJ98340.1"/>
    <property type="molecule type" value="Genomic_DNA"/>
</dbReference>
<dbReference type="PROSITE" id="PS00818">
    <property type="entry name" value="DPS_1"/>
    <property type="match status" value="1"/>
</dbReference>
<dbReference type="InterPro" id="IPR002177">
    <property type="entry name" value="DPS_DNA-bd"/>
</dbReference>
<gene>
    <name evidence="4" type="ORF">B0I24_10592</name>
</gene>
<dbReference type="Proteomes" id="UP000249203">
    <property type="component" value="Unassembled WGS sequence"/>
</dbReference>
<dbReference type="GO" id="GO:0008199">
    <property type="term" value="F:ferric iron binding"/>
    <property type="evidence" value="ECO:0007669"/>
    <property type="project" value="InterPro"/>
</dbReference>
<organism evidence="4 5">
    <name type="scientific">Aliidiomarina maris</name>
    <dbReference type="NCBI Taxonomy" id="531312"/>
    <lineage>
        <taxon>Bacteria</taxon>
        <taxon>Pseudomonadati</taxon>
        <taxon>Pseudomonadota</taxon>
        <taxon>Gammaproteobacteria</taxon>
        <taxon>Alteromonadales</taxon>
        <taxon>Idiomarinaceae</taxon>
        <taxon>Aliidiomarina</taxon>
    </lineage>
</organism>
<evidence type="ECO:0000259" key="3">
    <source>
        <dbReference type="Pfam" id="PF00210"/>
    </source>
</evidence>
<dbReference type="InterPro" id="IPR009078">
    <property type="entry name" value="Ferritin-like_SF"/>
</dbReference>
<protein>
    <submittedName>
        <fullName evidence="4">Starvation-inducible DNA-binding protein</fullName>
    </submittedName>
</protein>
<comment type="caution">
    <text evidence="4">The sequence shown here is derived from an EMBL/GenBank/DDBJ whole genome shotgun (WGS) entry which is preliminary data.</text>
</comment>
<feature type="domain" description="Ferritin/DPS" evidence="3">
    <location>
        <begin position="26"/>
        <end position="163"/>
    </location>
</feature>
<dbReference type="Gene3D" id="1.20.1260.10">
    <property type="match status" value="1"/>
</dbReference>
<evidence type="ECO:0000313" key="5">
    <source>
        <dbReference type="Proteomes" id="UP000249203"/>
    </source>
</evidence>
<dbReference type="InterPro" id="IPR008331">
    <property type="entry name" value="Ferritin_DPS_dom"/>
</dbReference>
<dbReference type="PROSITE" id="PS00819">
    <property type="entry name" value="DPS_2"/>
    <property type="match status" value="1"/>
</dbReference>
<dbReference type="Pfam" id="PF00210">
    <property type="entry name" value="Ferritin"/>
    <property type="match status" value="1"/>
</dbReference>
<dbReference type="GO" id="GO:0016722">
    <property type="term" value="F:oxidoreductase activity, acting on metal ions"/>
    <property type="evidence" value="ECO:0007669"/>
    <property type="project" value="InterPro"/>
</dbReference>
<dbReference type="AlphaFoldDB" id="A0A327X0G9"/>
<dbReference type="InterPro" id="IPR012347">
    <property type="entry name" value="Ferritin-like"/>
</dbReference>
<evidence type="ECO:0000256" key="1">
    <source>
        <dbReference type="ARBA" id="ARBA00009497"/>
    </source>
</evidence>
<reference evidence="4 5" key="1">
    <citation type="submission" date="2018-06" db="EMBL/GenBank/DDBJ databases">
        <title>Genomic Encyclopedia of Type Strains, Phase III (KMG-III): the genomes of soil and plant-associated and newly described type strains.</title>
        <authorList>
            <person name="Whitman W."/>
        </authorList>
    </citation>
    <scope>NUCLEOTIDE SEQUENCE [LARGE SCALE GENOMIC DNA]</scope>
    <source>
        <strain evidence="4 5">CGMCC 1.15366</strain>
    </source>
</reference>
<dbReference type="SUPFAM" id="SSF47240">
    <property type="entry name" value="Ferritin-like"/>
    <property type="match status" value="1"/>
</dbReference>
<accession>A0A327X0G9</accession>
<name>A0A327X0G9_9GAMM</name>
<dbReference type="PANTHER" id="PTHR42932">
    <property type="entry name" value="GENERAL STRESS PROTEIN 20U"/>
    <property type="match status" value="1"/>
</dbReference>
<proteinExistence type="inferred from homology"/>
<dbReference type="InterPro" id="IPR023188">
    <property type="entry name" value="DPS_DNA-bd_CS"/>
</dbReference>